<organism evidence="1 2">
    <name type="scientific">Acinetobacter towneri</name>
    <dbReference type="NCBI Taxonomy" id="202956"/>
    <lineage>
        <taxon>Bacteria</taxon>
        <taxon>Pseudomonadati</taxon>
        <taxon>Pseudomonadota</taxon>
        <taxon>Gammaproteobacteria</taxon>
        <taxon>Moraxellales</taxon>
        <taxon>Moraxellaceae</taxon>
        <taxon>Acinetobacter</taxon>
    </lineage>
</organism>
<evidence type="ECO:0000313" key="2">
    <source>
        <dbReference type="Proteomes" id="UP001174419"/>
    </source>
</evidence>
<dbReference type="AlphaFoldDB" id="A0AB35M0F2"/>
<dbReference type="Pfam" id="PF20112">
    <property type="entry name" value="DUF6502"/>
    <property type="match status" value="1"/>
</dbReference>
<gene>
    <name evidence="1" type="ORF">HX110_07995</name>
</gene>
<dbReference type="RefSeq" id="WP_286381204.1">
    <property type="nucleotide sequence ID" value="NZ_JACANG010000012.1"/>
</dbReference>
<dbReference type="InterPro" id="IPR045445">
    <property type="entry name" value="DUF6502"/>
</dbReference>
<protein>
    <submittedName>
        <fullName evidence="1">Uncharacterized protein</fullName>
    </submittedName>
</protein>
<accession>A0AB35M0F2</accession>
<name>A0AB35M0F2_9GAMM</name>
<reference evidence="1" key="1">
    <citation type="submission" date="2020-06" db="EMBL/GenBank/DDBJ databases">
        <authorList>
            <person name="Dong N."/>
        </authorList>
    </citation>
    <scope>NUCLEOTIDE SEQUENCE</scope>
    <source>
        <strain evidence="1">DF49-4</strain>
    </source>
</reference>
<evidence type="ECO:0000313" key="1">
    <source>
        <dbReference type="EMBL" id="MDM1719081.1"/>
    </source>
</evidence>
<comment type="caution">
    <text evidence="1">The sequence shown here is derived from an EMBL/GenBank/DDBJ whole genome shotgun (WGS) entry which is preliminary data.</text>
</comment>
<dbReference type="Proteomes" id="UP001174419">
    <property type="component" value="Unassembled WGS sequence"/>
</dbReference>
<dbReference type="EMBL" id="JACANG010000012">
    <property type="protein sequence ID" value="MDM1719081.1"/>
    <property type="molecule type" value="Genomic_DNA"/>
</dbReference>
<reference evidence="1" key="2">
    <citation type="journal article" date="2022" name="Sci. Total Environ.">
        <title>Prevalence, transmission, and molecular epidemiology of tet(X)-positive bacteria among humans, animals, and environmental niches in China: An epidemiological, and genomic-based study.</title>
        <authorList>
            <person name="Dong N."/>
            <person name="Zeng Y."/>
            <person name="Cai C."/>
            <person name="Sun C."/>
            <person name="Lu J."/>
            <person name="Liu C."/>
            <person name="Zhou H."/>
            <person name="Sun Q."/>
            <person name="Shu L."/>
            <person name="Wang H."/>
            <person name="Wang Y."/>
            <person name="Wang S."/>
            <person name="Wu C."/>
            <person name="Chan E.W."/>
            <person name="Chen G."/>
            <person name="Shen Z."/>
            <person name="Chen S."/>
            <person name="Zhang R."/>
        </authorList>
    </citation>
    <scope>NUCLEOTIDE SEQUENCE</scope>
    <source>
        <strain evidence="1">DF49-4</strain>
    </source>
</reference>
<proteinExistence type="predicted"/>
<sequence length="270" mass="30547">MTKLPTNDAEFNLKQVLALMDYLSQWLIRSGVGYTEFSAALKPIFYQQALQELERIDQKPTISAISLLSGLHRKDVSAYKETKLAGKPLTEANISEPISVPSRVIGLWLAEGWGECLPFSSDEENNFEILVKKVSTERHPRSVLNELIRLGIVLEKEGNIFLQKGQFIPDPSLQEARKILIKNLQSHLAAGLHNLFENNQTNFLEQAVCADGLTEASVQFLRDQSLKLWHEYSLQLLKLASEKCTEDEGKLDASKTFIFGVYQHDREENS</sequence>